<feature type="domain" description="HAT C-terminal dimerisation" evidence="1">
    <location>
        <begin position="306"/>
        <end position="365"/>
    </location>
</feature>
<dbReference type="AlphaFoldDB" id="A0A833U7J5"/>
<reference evidence="2" key="1">
    <citation type="submission" date="2015-10" db="EMBL/GenBank/DDBJ databases">
        <authorList>
            <person name="Martinez-Garcia P.J."/>
            <person name="Crepeau M.W."/>
            <person name="Puiu D."/>
            <person name="Gonzalez-Ibeas D."/>
            <person name="Whalen J."/>
            <person name="Stevens K."/>
            <person name="Paul R."/>
            <person name="Butterfield T."/>
            <person name="Britton M."/>
            <person name="Reagan R."/>
            <person name="Chakraborty S."/>
            <person name="Walawage S.L."/>
            <person name="Vasquez-Gross H.A."/>
            <person name="Cardeno C."/>
            <person name="Famula R."/>
            <person name="Pratt K."/>
            <person name="Kuruganti S."/>
            <person name="Aradhya M.K."/>
            <person name="Leslie C.A."/>
            <person name="Dandekar A.M."/>
            <person name="Salzberg S.L."/>
            <person name="Wegrzyn J.L."/>
            <person name="Langley C.H."/>
            <person name="Neale D.B."/>
        </authorList>
    </citation>
    <scope>NUCLEOTIDE SEQUENCE</scope>
    <source>
        <tissue evidence="2">Leaves</tissue>
    </source>
</reference>
<dbReference type="Gramene" id="Jr10_12830_p1">
    <property type="protein sequence ID" value="cds.Jr10_12830_p1"/>
    <property type="gene ID" value="Jr10_12830"/>
</dbReference>
<dbReference type="GO" id="GO:0046983">
    <property type="term" value="F:protein dimerization activity"/>
    <property type="evidence" value="ECO:0007669"/>
    <property type="project" value="InterPro"/>
</dbReference>
<evidence type="ECO:0000313" key="2">
    <source>
        <dbReference type="EMBL" id="KAF5458222.1"/>
    </source>
</evidence>
<organism evidence="2 3">
    <name type="scientific">Juglans regia</name>
    <name type="common">English walnut</name>
    <dbReference type="NCBI Taxonomy" id="51240"/>
    <lineage>
        <taxon>Eukaryota</taxon>
        <taxon>Viridiplantae</taxon>
        <taxon>Streptophyta</taxon>
        <taxon>Embryophyta</taxon>
        <taxon>Tracheophyta</taxon>
        <taxon>Spermatophyta</taxon>
        <taxon>Magnoliopsida</taxon>
        <taxon>eudicotyledons</taxon>
        <taxon>Gunneridae</taxon>
        <taxon>Pentapetalae</taxon>
        <taxon>rosids</taxon>
        <taxon>fabids</taxon>
        <taxon>Fagales</taxon>
        <taxon>Juglandaceae</taxon>
        <taxon>Juglans</taxon>
    </lineage>
</organism>
<accession>A0A833U7J5</accession>
<sequence>CPYAYYVHCWAHKLQLALVAASREAKHVHQFFVHLTSIINIVVGSSKRHDELQSAQAAEIENLIASNEIETGKGANQIGTLQRAGDTRWGSHFQSICSLMRMFSATCSVINTISNEGSNYSQRGDAEAAYMVLTSFEFILILHMMKKIMGITNALCQSLQQNSQDIVNAMSLVSTTKMLIQNLRDDGARGKSRHQVDKSMEHHFRIDIFTATIDFQLQELNNRFNENTMELLILSAALSPKGAYKSFKIDDICKLVEKFYPQDFTEQEKFLLRIQLQHYELDVLTHLDFQDMSTLSELCRGLAISEKSKIYYLIDRLIRLVLTLPVSTATTERAFSAMKLIKTRLRTRMEDEFLADHLLVYIEKEIAKNFTLEMIMNEFYSMKDRRRT</sequence>
<reference evidence="2" key="2">
    <citation type="submission" date="2020-03" db="EMBL/GenBank/DDBJ databases">
        <title>Walnut 2.0.</title>
        <authorList>
            <person name="Marrano A."/>
            <person name="Britton M."/>
            <person name="Zimin A.V."/>
            <person name="Zaini P.A."/>
            <person name="Workman R."/>
            <person name="Puiu D."/>
            <person name="Bianco L."/>
            <person name="Allen B.J."/>
            <person name="Troggio M."/>
            <person name="Leslie C.A."/>
            <person name="Timp W."/>
            <person name="Dendekar A."/>
            <person name="Salzberg S.L."/>
            <person name="Neale D.B."/>
        </authorList>
    </citation>
    <scope>NUCLEOTIDE SEQUENCE</scope>
    <source>
        <tissue evidence="2">Leaves</tissue>
    </source>
</reference>
<name>A0A833U7J5_JUGRE</name>
<dbReference type="InterPro" id="IPR008906">
    <property type="entry name" value="HATC_C_dom"/>
</dbReference>
<dbReference type="PANTHER" id="PTHR11697">
    <property type="entry name" value="GENERAL TRANSCRIPTION FACTOR 2-RELATED ZINC FINGER PROTEIN"/>
    <property type="match status" value="1"/>
</dbReference>
<dbReference type="InterPro" id="IPR055298">
    <property type="entry name" value="AtLOH3-like"/>
</dbReference>
<dbReference type="SUPFAM" id="SSF53098">
    <property type="entry name" value="Ribonuclease H-like"/>
    <property type="match status" value="1"/>
</dbReference>
<feature type="non-terminal residue" evidence="2">
    <location>
        <position position="1"/>
    </location>
</feature>
<dbReference type="InterPro" id="IPR012337">
    <property type="entry name" value="RNaseH-like_sf"/>
</dbReference>
<dbReference type="PANTHER" id="PTHR11697:SF230">
    <property type="entry name" value="ZINC FINGER, MYM DOMAIN CONTAINING 1"/>
    <property type="match status" value="1"/>
</dbReference>
<comment type="caution">
    <text evidence="2">The sequence shown here is derived from an EMBL/GenBank/DDBJ whole genome shotgun (WGS) entry which is preliminary data.</text>
</comment>
<proteinExistence type="predicted"/>
<dbReference type="EMBL" id="LIHL02000010">
    <property type="protein sequence ID" value="KAF5458222.1"/>
    <property type="molecule type" value="Genomic_DNA"/>
</dbReference>
<evidence type="ECO:0000313" key="3">
    <source>
        <dbReference type="Proteomes" id="UP000619265"/>
    </source>
</evidence>
<protein>
    <recommendedName>
        <fullName evidence="1">HAT C-terminal dimerisation domain-containing protein</fullName>
    </recommendedName>
</protein>
<gene>
    <name evidence="2" type="ORF">F2P56_022269</name>
</gene>
<dbReference type="Pfam" id="PF05699">
    <property type="entry name" value="Dimer_Tnp_hAT"/>
    <property type="match status" value="1"/>
</dbReference>
<dbReference type="Proteomes" id="UP000619265">
    <property type="component" value="Unassembled WGS sequence"/>
</dbReference>
<evidence type="ECO:0000259" key="1">
    <source>
        <dbReference type="Pfam" id="PF05699"/>
    </source>
</evidence>